<dbReference type="SUPFAM" id="SSF53448">
    <property type="entry name" value="Nucleotide-diphospho-sugar transferases"/>
    <property type="match status" value="1"/>
</dbReference>
<dbReference type="PANTHER" id="PTHR31392:SF1">
    <property type="entry name" value="ALPHA-1,3-MANNOSYLTRANSFERASE MNN1-RELATED"/>
    <property type="match status" value="1"/>
</dbReference>
<dbReference type="VEuPathDB" id="FungiDB:B1J91_C03916g"/>
<dbReference type="InterPro" id="IPR029044">
    <property type="entry name" value="Nucleotide-diphossugar_trans"/>
</dbReference>
<dbReference type="AlphaFoldDB" id="A0A0W0CIW7"/>
<dbReference type="EMBL" id="LLZZ01000145">
    <property type="protein sequence ID" value="KTA99373.1"/>
    <property type="molecule type" value="Genomic_DNA"/>
</dbReference>
<dbReference type="GO" id="GO:0005794">
    <property type="term" value="C:Golgi apparatus"/>
    <property type="evidence" value="ECO:0007669"/>
    <property type="project" value="TreeGrafter"/>
</dbReference>
<keyword evidence="5 10" id="KW-0812">Transmembrane</keyword>
<organism evidence="11 12">
    <name type="scientific">Candida glabrata</name>
    <name type="common">Yeast</name>
    <name type="synonym">Torulopsis glabrata</name>
    <dbReference type="NCBI Taxonomy" id="5478"/>
    <lineage>
        <taxon>Eukaryota</taxon>
        <taxon>Fungi</taxon>
        <taxon>Dikarya</taxon>
        <taxon>Ascomycota</taxon>
        <taxon>Saccharomycotina</taxon>
        <taxon>Saccharomycetes</taxon>
        <taxon>Saccharomycetales</taxon>
        <taxon>Saccharomycetaceae</taxon>
        <taxon>Nakaseomyces</taxon>
    </lineage>
</organism>
<name>A0A0W0CIW7_CANGB</name>
<dbReference type="GO" id="GO:0016020">
    <property type="term" value="C:membrane"/>
    <property type="evidence" value="ECO:0007669"/>
    <property type="project" value="UniProtKB-SubCell"/>
</dbReference>
<keyword evidence="7 10" id="KW-1133">Transmembrane helix</keyword>
<dbReference type="InterPro" id="IPR022751">
    <property type="entry name" value="Alpha_mannosyltransferase"/>
</dbReference>
<accession>A0A0W0CIW7</accession>
<dbReference type="VEuPathDB" id="FungiDB:GVI51_C03707"/>
<dbReference type="VEuPathDB" id="FungiDB:CAGL0C03916g"/>
<keyword evidence="9" id="KW-0325">Glycoprotein</keyword>
<evidence type="ECO:0000256" key="6">
    <source>
        <dbReference type="ARBA" id="ARBA00022968"/>
    </source>
</evidence>
<comment type="caution">
    <text evidence="11">The sequence shown here is derived from an EMBL/GenBank/DDBJ whole genome shotgun (WGS) entry which is preliminary data.</text>
</comment>
<dbReference type="Pfam" id="PF11051">
    <property type="entry name" value="Mannosyl_trans3"/>
    <property type="match status" value="1"/>
</dbReference>
<feature type="transmembrane region" description="Helical" evidence="10">
    <location>
        <begin position="16"/>
        <end position="34"/>
    </location>
</feature>
<evidence type="ECO:0000256" key="8">
    <source>
        <dbReference type="ARBA" id="ARBA00023136"/>
    </source>
</evidence>
<dbReference type="GO" id="GO:0000033">
    <property type="term" value="F:alpha-1,3-mannosyltransferase activity"/>
    <property type="evidence" value="ECO:0007669"/>
    <property type="project" value="TreeGrafter"/>
</dbReference>
<evidence type="ECO:0000256" key="10">
    <source>
        <dbReference type="SAM" id="Phobius"/>
    </source>
</evidence>
<keyword evidence="6" id="KW-0735">Signal-anchor</keyword>
<reference evidence="11 12" key="1">
    <citation type="submission" date="2015-10" db="EMBL/GenBank/DDBJ databases">
        <title>Draft genomes sequences of Candida glabrata isolates 1A, 1B, 2A, 2B, 3A and 3B.</title>
        <authorList>
            <person name="Haavelsrud O.E."/>
            <person name="Gaustad P."/>
        </authorList>
    </citation>
    <scope>NUCLEOTIDE SEQUENCE [LARGE SCALE GENOMIC DNA]</scope>
    <source>
        <strain evidence="11">910700640</strain>
    </source>
</reference>
<comment type="subcellular location">
    <subcellularLocation>
        <location evidence="1">Membrane</location>
        <topology evidence="1">Single-pass type II membrane protein</topology>
    </subcellularLocation>
</comment>
<evidence type="ECO:0000256" key="7">
    <source>
        <dbReference type="ARBA" id="ARBA00022989"/>
    </source>
</evidence>
<keyword evidence="8 10" id="KW-0472">Membrane</keyword>
<evidence type="ECO:0000256" key="3">
    <source>
        <dbReference type="ARBA" id="ARBA00022676"/>
    </source>
</evidence>
<dbReference type="GO" id="GO:0006493">
    <property type="term" value="P:protein O-linked glycosylation"/>
    <property type="evidence" value="ECO:0007669"/>
    <property type="project" value="TreeGrafter"/>
</dbReference>
<evidence type="ECO:0000256" key="1">
    <source>
        <dbReference type="ARBA" id="ARBA00004606"/>
    </source>
</evidence>
<evidence type="ECO:0000256" key="9">
    <source>
        <dbReference type="ARBA" id="ARBA00023180"/>
    </source>
</evidence>
<dbReference type="PANTHER" id="PTHR31392">
    <property type="entry name" value="ALPHA-1,3-MANNOSYLTRANSFERASE MNN1-RELATED"/>
    <property type="match status" value="1"/>
</dbReference>
<keyword evidence="3 11" id="KW-0328">Glycosyltransferase</keyword>
<evidence type="ECO:0000256" key="2">
    <source>
        <dbReference type="ARBA" id="ARBA00009105"/>
    </source>
</evidence>
<gene>
    <name evidence="11" type="ORF">AO440_000560</name>
</gene>
<evidence type="ECO:0000256" key="4">
    <source>
        <dbReference type="ARBA" id="ARBA00022679"/>
    </source>
</evidence>
<dbReference type="Proteomes" id="UP000054886">
    <property type="component" value="Unassembled WGS sequence"/>
</dbReference>
<sequence length="628" mass="72944">MSLLARYLLQRRVKRYSILFVLFVGLFIFIARHLTNEEESDNGLYKDDKFPYEDGLLHSSSNSAYTFITDAMNKLTKKKKNSFLSPKGLSYFKDDERILKNWNTSSRVDKCKWLIRGIYADPNWNNRDILIGSDETNDKNKFHLSSERIRIHNYCFMKERIDPVQMFNELNISSTDAYDFQGRMFMFLRNVTSTDEAYIYPIIKNVRNGQVTTKPHTKLSPMQYNSNFMAYWKQESKGRGIALTAAPKDVKLLRSLFKVFEKLGNTYPIQIVQKGGEMSPTMESLIKDYAIETNQNVFIVDLSPVLDPDFATGHIRKFQNKWFASIFNTFEEVMLIDADVVIYTEPESFFNLEGYKNTGLLLWRDREIVDAKTHERCTDMAPYFEPALEEHRLLGTVQKYRLTGPSLETHDEPEAETLYDFFHRRIVTIIDSGVVIYNKKQKLHGLILAEYFHNSKQFAGCVYGDKEYFEFGALVAGEDYHVEAEKAVAIGAVGYHPPREKYYVCSGQMGHVDRNNNLLWSNGGLKNCKSDCAEADFEKMPKYFKAKYGTLKAVKEYYNGLMDIQGFVLPDVQKQKWVQYPDCQQFLYCAFITDPPEPDNKGKLVRFSDEEKMRYNEIGKAWYSGAND</sequence>
<evidence type="ECO:0000313" key="12">
    <source>
        <dbReference type="Proteomes" id="UP000054886"/>
    </source>
</evidence>
<evidence type="ECO:0000313" key="11">
    <source>
        <dbReference type="EMBL" id="KTA99373.1"/>
    </source>
</evidence>
<proteinExistence type="inferred from homology"/>
<protein>
    <submittedName>
        <fullName evidence="11">Alpha-1,3-mannosyltransferase MNT3</fullName>
    </submittedName>
</protein>
<dbReference type="VEuPathDB" id="FungiDB:GWK60_C03531"/>
<keyword evidence="4 11" id="KW-0808">Transferase</keyword>
<comment type="similarity">
    <text evidence="2">Belongs to the MNN1/MNT family.</text>
</comment>
<evidence type="ECO:0000256" key="5">
    <source>
        <dbReference type="ARBA" id="ARBA00022692"/>
    </source>
</evidence>